<dbReference type="SMART" id="SM00612">
    <property type="entry name" value="Kelch"/>
    <property type="match status" value="5"/>
</dbReference>
<evidence type="ECO:0000259" key="4">
    <source>
        <dbReference type="Pfam" id="PF24981"/>
    </source>
</evidence>
<dbReference type="PANTHER" id="PTHR46344:SF27">
    <property type="entry name" value="KELCH REPEAT SUPERFAMILY PROTEIN"/>
    <property type="match status" value="1"/>
</dbReference>
<evidence type="ECO:0000256" key="1">
    <source>
        <dbReference type="ARBA" id="ARBA00022441"/>
    </source>
</evidence>
<sequence length="365" mass="40419">MSSPSFHDMSRNRATPIRRRCRRSIHSHQLDSTMMRLLICTLLLFGTASSLHADSPDSKRPTWQTIETNGKPTARHEAALVGFENKLYLLGGRRINPVDVYDPATNVWTEKSETPLELHHFQGVVVGDAIYLMGAMTGPYPKETPLEKVVVYHPSEDRFDFVHSIPESRRRGGAGAVYHDGWVYLIGGITNGHVDGCRRWFDRYDPKTGVWEILPDAPHERDHFQAAIIGNRLYAAGGRVTSKRDNAVFSQTISKIDVYDFDTGHWLSSDKCPDLPTERAGNSVIAVDGKLVVGCGESADQKSAHDEVEVFDPETNGWSAWPSLKQGRHGTGLVRIGDAIYTASGSGNRGGGPELESTERLQLAK</sequence>
<dbReference type="Pfam" id="PF24981">
    <property type="entry name" value="Beta-prop_ATRN-LZTR1"/>
    <property type="match status" value="1"/>
</dbReference>
<evidence type="ECO:0000256" key="2">
    <source>
        <dbReference type="ARBA" id="ARBA00022737"/>
    </source>
</evidence>
<reference evidence="5 6" key="1">
    <citation type="journal article" date="2003" name="Proc. Natl. Acad. Sci. U.S.A.">
        <title>Complete genome sequence of the marine planctomycete Pirellula sp. strain 1.</title>
        <authorList>
            <person name="Gloeckner F.O."/>
            <person name="Kube M."/>
            <person name="Bauer M."/>
            <person name="Teeling H."/>
            <person name="Lombardot T."/>
            <person name="Ludwig W."/>
            <person name="Gade D."/>
            <person name="Beck A."/>
            <person name="Borzym K."/>
            <person name="Heitmann K."/>
            <person name="Rabus R."/>
            <person name="Schlesner H."/>
            <person name="Amann R."/>
            <person name="Reinhardt R."/>
        </authorList>
    </citation>
    <scope>NUCLEOTIDE SEQUENCE [LARGE SCALE GENOMIC DNA]</scope>
    <source>
        <strain evidence="6">DSM 10527 / NCIMB 13988 / SH1</strain>
    </source>
</reference>
<feature type="region of interest" description="Disordered" evidence="3">
    <location>
        <begin position="52"/>
        <end position="71"/>
    </location>
</feature>
<feature type="domain" description="Attractin/MKLN-like beta-propeller" evidence="4">
    <location>
        <begin position="59"/>
        <end position="296"/>
    </location>
</feature>
<dbReference type="InParanoid" id="Q7UTZ8"/>
<dbReference type="PATRIC" id="fig|243090.15.peg.1669"/>
<dbReference type="EnsemblBacteria" id="CAD73286">
    <property type="protein sequence ID" value="CAD73286"/>
    <property type="gene ID" value="RB3599"/>
</dbReference>
<dbReference type="PANTHER" id="PTHR46344">
    <property type="entry name" value="OS02G0202900 PROTEIN"/>
    <property type="match status" value="1"/>
</dbReference>
<feature type="region of interest" description="Disordered" evidence="3">
    <location>
        <begin position="1"/>
        <end position="20"/>
    </location>
</feature>
<dbReference type="Gene3D" id="2.120.10.80">
    <property type="entry name" value="Kelch-type beta propeller"/>
    <property type="match status" value="2"/>
</dbReference>
<dbReference type="EMBL" id="BX294139">
    <property type="protein sequence ID" value="CAD73286.1"/>
    <property type="molecule type" value="Genomic_DNA"/>
</dbReference>
<organism evidence="5 6">
    <name type="scientific">Rhodopirellula baltica (strain DSM 10527 / NCIMB 13988 / SH1)</name>
    <dbReference type="NCBI Taxonomy" id="243090"/>
    <lineage>
        <taxon>Bacteria</taxon>
        <taxon>Pseudomonadati</taxon>
        <taxon>Planctomycetota</taxon>
        <taxon>Planctomycetia</taxon>
        <taxon>Pirellulales</taxon>
        <taxon>Pirellulaceae</taxon>
        <taxon>Rhodopirellula</taxon>
    </lineage>
</organism>
<dbReference type="AlphaFoldDB" id="Q7UTZ8"/>
<dbReference type="OrthoDB" id="246387at2"/>
<evidence type="ECO:0000256" key="3">
    <source>
        <dbReference type="SAM" id="MobiDB-lite"/>
    </source>
</evidence>
<feature type="compositionally biased region" description="Polar residues" evidence="3">
    <location>
        <begin position="61"/>
        <end position="71"/>
    </location>
</feature>
<gene>
    <name evidence="5" type="primary">kel</name>
    <name evidence="5" type="ordered locus">RB3599</name>
</gene>
<feature type="region of interest" description="Disordered" evidence="3">
    <location>
        <begin position="343"/>
        <end position="365"/>
    </location>
</feature>
<protein>
    <submittedName>
        <fullName evidence="5">Ring canal kelch protein</fullName>
    </submittedName>
</protein>
<proteinExistence type="predicted"/>
<dbReference type="InterPro" id="IPR056737">
    <property type="entry name" value="Beta-prop_ATRN-MKLN-like"/>
</dbReference>
<evidence type="ECO:0000313" key="5">
    <source>
        <dbReference type="EMBL" id="CAD73286.1"/>
    </source>
</evidence>
<dbReference type="InterPro" id="IPR006652">
    <property type="entry name" value="Kelch_1"/>
</dbReference>
<dbReference type="InterPro" id="IPR015915">
    <property type="entry name" value="Kelch-typ_b-propeller"/>
</dbReference>
<keyword evidence="1" id="KW-0880">Kelch repeat</keyword>
<dbReference type="Proteomes" id="UP000001025">
    <property type="component" value="Chromosome"/>
</dbReference>
<accession>Q7UTZ8</accession>
<dbReference type="KEGG" id="rba:RB3599"/>
<keyword evidence="2" id="KW-0677">Repeat</keyword>
<keyword evidence="6" id="KW-1185">Reference proteome</keyword>
<name>Q7UTZ8_RHOBA</name>
<dbReference type="eggNOG" id="COG3055">
    <property type="taxonomic scope" value="Bacteria"/>
</dbReference>
<dbReference type="HOGENOM" id="CLU_004253_10_0_0"/>
<dbReference type="STRING" id="243090.RB3599"/>
<evidence type="ECO:0000313" key="6">
    <source>
        <dbReference type="Proteomes" id="UP000001025"/>
    </source>
</evidence>
<dbReference type="SUPFAM" id="SSF117281">
    <property type="entry name" value="Kelch motif"/>
    <property type="match status" value="1"/>
</dbReference>